<evidence type="ECO:0000313" key="3">
    <source>
        <dbReference type="Proteomes" id="UP000035648"/>
    </source>
</evidence>
<organism evidence="2 3">
    <name type="scientific">Berkelbacteria bacterium GW2011_GWE1_39_12</name>
    <dbReference type="NCBI Taxonomy" id="1618337"/>
    <lineage>
        <taxon>Bacteria</taxon>
        <taxon>Candidatus Berkelbacteria</taxon>
    </lineage>
</organism>
<sequence>MSDDNNDILSMLEQGSSEPTDTSGDAGFVGVGDNGETITLGEKTGCTQDIKSGDNQKR</sequence>
<feature type="region of interest" description="Disordered" evidence="1">
    <location>
        <begin position="1"/>
        <end position="58"/>
    </location>
</feature>
<proteinExistence type="predicted"/>
<dbReference type="STRING" id="1618337.UT28_C0001G0754"/>
<dbReference type="EMBL" id="CP011213">
    <property type="protein sequence ID" value="AKM82536.1"/>
    <property type="molecule type" value="Genomic_DNA"/>
</dbReference>
<gene>
    <name evidence="2" type="ORF">UT28_C0001G0754</name>
</gene>
<feature type="compositionally biased region" description="Polar residues" evidence="1">
    <location>
        <begin position="13"/>
        <end position="23"/>
    </location>
</feature>
<evidence type="ECO:0000313" key="2">
    <source>
        <dbReference type="EMBL" id="AKM82536.1"/>
    </source>
</evidence>
<dbReference type="KEGG" id="bbgw:UT28_C0001G0754"/>
<dbReference type="AlphaFoldDB" id="A0A0G4B3K9"/>
<reference evidence="2 3" key="1">
    <citation type="journal article" date="2015" name="Nature">
        <title>rRNA introns, odd ribosomes, and small enigmatic genomes across a large radiation of phyla.</title>
        <authorList>
            <person name="Brown C.T."/>
            <person name="Hug L.A."/>
            <person name="Thomas B.C."/>
            <person name="Sharon I."/>
            <person name="Castelle C.J."/>
            <person name="Singh A."/>
            <person name="Wilkins M.J."/>
            <person name="Williams K.H."/>
            <person name="Banfield J.F."/>
        </authorList>
    </citation>
    <scope>NUCLEOTIDE SEQUENCE [LARGE SCALE GENOMIC DNA]</scope>
</reference>
<accession>A0A0G4B3K9</accession>
<protein>
    <submittedName>
        <fullName evidence="2">Uncharacterized protein</fullName>
    </submittedName>
</protein>
<evidence type="ECO:0000256" key="1">
    <source>
        <dbReference type="SAM" id="MobiDB-lite"/>
    </source>
</evidence>
<dbReference type="Proteomes" id="UP000035648">
    <property type="component" value="Chromosome"/>
</dbReference>
<name>A0A0G4B3K9_9BACT</name>